<evidence type="ECO:0000256" key="4">
    <source>
        <dbReference type="ARBA" id="ARBA00022679"/>
    </source>
</evidence>
<name>A0A0G4IKB5_PLABS</name>
<feature type="transmembrane region" description="Helical" evidence="12">
    <location>
        <begin position="141"/>
        <end position="163"/>
    </location>
</feature>
<dbReference type="PANTHER" id="PTHR46382">
    <property type="entry name" value="PHOSPHATIDATE CYTIDYLYLTRANSFERASE"/>
    <property type="match status" value="1"/>
</dbReference>
<dbReference type="GO" id="GO:0016024">
    <property type="term" value="P:CDP-diacylglycerol biosynthetic process"/>
    <property type="evidence" value="ECO:0007669"/>
    <property type="project" value="TreeGrafter"/>
</dbReference>
<gene>
    <name evidence="13" type="ORF">PBRA_004349</name>
    <name evidence="14" type="ORF">PLBR_LOCUS7705</name>
</gene>
<evidence type="ECO:0000256" key="9">
    <source>
        <dbReference type="ARBA" id="ARBA00023136"/>
    </source>
</evidence>
<evidence type="ECO:0000256" key="12">
    <source>
        <dbReference type="SAM" id="Phobius"/>
    </source>
</evidence>
<evidence type="ECO:0000256" key="10">
    <source>
        <dbReference type="ARBA" id="ARBA00023209"/>
    </source>
</evidence>
<evidence type="ECO:0000313" key="13">
    <source>
        <dbReference type="EMBL" id="CEO95623.1"/>
    </source>
</evidence>
<evidence type="ECO:0000256" key="2">
    <source>
        <dbReference type="ARBA" id="ARBA00022475"/>
    </source>
</evidence>
<evidence type="ECO:0000313" key="14">
    <source>
        <dbReference type="EMBL" id="SPR00490.1"/>
    </source>
</evidence>
<sequence length="286" mass="30620">MGMNLRSRFLAFGIVAPIALFLLLNASLRIVFGLALSLLASLELKSNLDRGIGCQSSVLMRLIWALFAPGIVFAAVMYGESGLLHATNGAMILICCLYVILQVGHSKTDTTIHLQLLATCFCTWYIGCNIGYAALLNKQQWALDVLIYVIVVIGVGETGALFGGAVFGRHRVSWISPGKTLEGYVAAVLTGVLASLAFDALHGFFFPASKFPLVGSRSIALPCVISIAGSLGDLVESLIKRGLNIKDMGTVLLGWGGLLDRIDGLLFAFPATYYYLAAYYPSAIET</sequence>
<keyword evidence="6" id="KW-0548">Nucleotidyltransferase</keyword>
<keyword evidence="8" id="KW-0443">Lipid metabolism</keyword>
<feature type="transmembrane region" description="Helical" evidence="12">
    <location>
        <begin position="58"/>
        <end position="78"/>
    </location>
</feature>
<dbReference type="OrthoDB" id="10260889at2759"/>
<keyword evidence="7 12" id="KW-1133">Transmembrane helix</keyword>
<dbReference type="Proteomes" id="UP000290189">
    <property type="component" value="Unassembled WGS sequence"/>
</dbReference>
<dbReference type="GO" id="GO:0004605">
    <property type="term" value="F:phosphatidate cytidylyltransferase activity"/>
    <property type="evidence" value="ECO:0007669"/>
    <property type="project" value="TreeGrafter"/>
</dbReference>
<geneLocation type="mitochondrion" evidence="14"/>
<evidence type="ECO:0000256" key="6">
    <source>
        <dbReference type="ARBA" id="ARBA00022695"/>
    </source>
</evidence>
<dbReference type="EMBL" id="CDSF01000024">
    <property type="protein sequence ID" value="CEO95623.1"/>
    <property type="molecule type" value="Genomic_DNA"/>
</dbReference>
<evidence type="ECO:0000256" key="1">
    <source>
        <dbReference type="ARBA" id="ARBA00004651"/>
    </source>
</evidence>
<reference evidence="14 16" key="2">
    <citation type="submission" date="2018-03" db="EMBL/GenBank/DDBJ databases">
        <authorList>
            <person name="Fogelqvist J."/>
        </authorList>
    </citation>
    <scope>NUCLEOTIDE SEQUENCE [LARGE SCALE GENOMIC DNA]</scope>
</reference>
<evidence type="ECO:0000256" key="7">
    <source>
        <dbReference type="ARBA" id="ARBA00022989"/>
    </source>
</evidence>
<evidence type="ECO:0000256" key="5">
    <source>
        <dbReference type="ARBA" id="ARBA00022692"/>
    </source>
</evidence>
<dbReference type="Proteomes" id="UP000039324">
    <property type="component" value="Unassembled WGS sequence"/>
</dbReference>
<accession>A0A0G4IKB5</accession>
<dbReference type="AlphaFoldDB" id="A0A0G4IKB5"/>
<reference evidence="13 15" key="1">
    <citation type="submission" date="2015-02" db="EMBL/GenBank/DDBJ databases">
        <authorList>
            <person name="Chooi Y.-H."/>
        </authorList>
    </citation>
    <scope>NUCLEOTIDE SEQUENCE [LARGE SCALE GENOMIC DNA]</scope>
    <source>
        <strain evidence="13">E3</strain>
    </source>
</reference>
<keyword evidence="4" id="KW-0808">Transferase</keyword>
<protein>
    <recommendedName>
        <fullName evidence="17">Phosphatidate cytidylyltransferase</fullName>
    </recommendedName>
</protein>
<dbReference type="Pfam" id="PF01148">
    <property type="entry name" value="CTP_transf_1"/>
    <property type="match status" value="1"/>
</dbReference>
<keyword evidence="9 12" id="KW-0472">Membrane</keyword>
<keyword evidence="14" id="KW-0496">Mitochondrion</keyword>
<dbReference type="GO" id="GO:0005886">
    <property type="term" value="C:plasma membrane"/>
    <property type="evidence" value="ECO:0007669"/>
    <property type="project" value="UniProtKB-SubCell"/>
</dbReference>
<feature type="transmembrane region" description="Helical" evidence="12">
    <location>
        <begin position="116"/>
        <end position="135"/>
    </location>
</feature>
<keyword evidence="11" id="KW-1208">Phospholipid metabolism</keyword>
<evidence type="ECO:0000256" key="3">
    <source>
        <dbReference type="ARBA" id="ARBA00022516"/>
    </source>
</evidence>
<keyword evidence="3" id="KW-0444">Lipid biosynthesis</keyword>
<organism evidence="13 15">
    <name type="scientific">Plasmodiophora brassicae</name>
    <name type="common">Clubroot disease agent</name>
    <dbReference type="NCBI Taxonomy" id="37360"/>
    <lineage>
        <taxon>Eukaryota</taxon>
        <taxon>Sar</taxon>
        <taxon>Rhizaria</taxon>
        <taxon>Endomyxa</taxon>
        <taxon>Phytomyxea</taxon>
        <taxon>Plasmodiophorida</taxon>
        <taxon>Plasmodiophoridae</taxon>
        <taxon>Plasmodiophora</taxon>
    </lineage>
</organism>
<keyword evidence="2" id="KW-1003">Cell membrane</keyword>
<feature type="transmembrane region" description="Helical" evidence="12">
    <location>
        <begin position="184"/>
        <end position="207"/>
    </location>
</feature>
<comment type="subcellular location">
    <subcellularLocation>
        <location evidence="1">Cell membrane</location>
        <topology evidence="1">Multi-pass membrane protein</topology>
    </subcellularLocation>
</comment>
<evidence type="ECO:0000256" key="8">
    <source>
        <dbReference type="ARBA" id="ARBA00023098"/>
    </source>
</evidence>
<evidence type="ECO:0008006" key="17">
    <source>
        <dbReference type="Google" id="ProtNLM"/>
    </source>
</evidence>
<dbReference type="EMBL" id="OVEO01000014">
    <property type="protein sequence ID" value="SPR00490.1"/>
    <property type="molecule type" value="Genomic_DNA"/>
</dbReference>
<keyword evidence="10" id="KW-0594">Phospholipid biosynthesis</keyword>
<dbReference type="PANTHER" id="PTHR46382:SF1">
    <property type="entry name" value="PHOSPHATIDATE CYTIDYLYLTRANSFERASE"/>
    <property type="match status" value="1"/>
</dbReference>
<keyword evidence="5 12" id="KW-0812">Transmembrane</keyword>
<feature type="transmembrane region" description="Helical" evidence="12">
    <location>
        <begin position="7"/>
        <end position="24"/>
    </location>
</feature>
<evidence type="ECO:0000256" key="11">
    <source>
        <dbReference type="ARBA" id="ARBA00023264"/>
    </source>
</evidence>
<evidence type="ECO:0000313" key="15">
    <source>
        <dbReference type="Proteomes" id="UP000039324"/>
    </source>
</evidence>
<keyword evidence="15" id="KW-1185">Reference proteome</keyword>
<evidence type="ECO:0000313" key="16">
    <source>
        <dbReference type="Proteomes" id="UP000290189"/>
    </source>
</evidence>
<feature type="transmembrane region" description="Helical" evidence="12">
    <location>
        <begin position="84"/>
        <end position="104"/>
    </location>
</feature>
<proteinExistence type="predicted"/>
<dbReference type="STRING" id="37360.A0A0G4IKB5"/>